<keyword evidence="3" id="KW-1185">Reference proteome</keyword>
<sequence length="170" mass="17802">MEITPQTRIGDLLDAHPGLEDTLVAAAPAFAKLRNPVLRATVARFATLAHAAQVSGVPLPELMGILRGALGLDAEACPAAGGPVDVAEAWPDWVREDTAGLCLDATELLAQGEHPWAPIQAFLTTSAPGATVILVSDFVPAPLLDRAQARGWLAACARKGDRYGTALRRP</sequence>
<evidence type="ECO:0000313" key="3">
    <source>
        <dbReference type="Proteomes" id="UP001228113"/>
    </source>
</evidence>
<dbReference type="RefSeq" id="WP_316410337.1">
    <property type="nucleotide sequence ID" value="NZ_AP027081.1"/>
</dbReference>
<accession>A0AA48H059</accession>
<name>A0AA48H059_9BACT</name>
<dbReference type="EMBL" id="AP027081">
    <property type="protein sequence ID" value="BDU77580.1"/>
    <property type="molecule type" value="Genomic_DNA"/>
</dbReference>
<dbReference type="KEGG" id="msea:METESE_25380"/>
<dbReference type="SUPFAM" id="SSF140683">
    <property type="entry name" value="SP0561-like"/>
    <property type="match status" value="1"/>
</dbReference>
<protein>
    <recommendedName>
        <fullName evidence="1">DUF1858 domain-containing protein</fullName>
    </recommendedName>
</protein>
<dbReference type="InterPro" id="IPR015077">
    <property type="entry name" value="DUF1858"/>
</dbReference>
<feature type="domain" description="DUF1858" evidence="1">
    <location>
        <begin position="3"/>
        <end position="62"/>
    </location>
</feature>
<dbReference type="Proteomes" id="UP001228113">
    <property type="component" value="Chromosome"/>
</dbReference>
<reference evidence="2" key="1">
    <citation type="journal article" date="2023" name="Int. J. Syst. Evol. Microbiol.">
        <title>Mesoterricola silvestris gen. nov., sp. nov., Mesoterricola sediminis sp. nov., Geothrix oryzae sp. nov., Geothrix edaphica sp. nov., Geothrix rubra sp. nov., and Geothrix limicola sp. nov., six novel members of Acidobacteriota isolated from soils.</title>
        <authorList>
            <person name="Itoh H."/>
            <person name="Sugisawa Y."/>
            <person name="Mise K."/>
            <person name="Xu Z."/>
            <person name="Kuniyasu M."/>
            <person name="Ushijima N."/>
            <person name="Kawano K."/>
            <person name="Kobayashi E."/>
            <person name="Shiratori Y."/>
            <person name="Masuda Y."/>
            <person name="Senoo K."/>
        </authorList>
    </citation>
    <scope>NUCLEOTIDE SEQUENCE</scope>
    <source>
        <strain evidence="2">W786</strain>
    </source>
</reference>
<gene>
    <name evidence="2" type="ORF">METESE_25380</name>
</gene>
<proteinExistence type="predicted"/>
<evidence type="ECO:0000259" key="1">
    <source>
        <dbReference type="Pfam" id="PF08984"/>
    </source>
</evidence>
<evidence type="ECO:0000313" key="2">
    <source>
        <dbReference type="EMBL" id="BDU77580.1"/>
    </source>
</evidence>
<dbReference type="InterPro" id="IPR038062">
    <property type="entry name" value="ScdA-like_N_sf"/>
</dbReference>
<organism evidence="2 3">
    <name type="scientific">Mesoterricola sediminis</name>
    <dbReference type="NCBI Taxonomy" id="2927980"/>
    <lineage>
        <taxon>Bacteria</taxon>
        <taxon>Pseudomonadati</taxon>
        <taxon>Acidobacteriota</taxon>
        <taxon>Holophagae</taxon>
        <taxon>Holophagales</taxon>
        <taxon>Holophagaceae</taxon>
        <taxon>Mesoterricola</taxon>
    </lineage>
</organism>
<dbReference type="AlphaFoldDB" id="A0AA48H059"/>
<dbReference type="Pfam" id="PF08984">
    <property type="entry name" value="DUF1858"/>
    <property type="match status" value="1"/>
</dbReference>
<dbReference type="Gene3D" id="1.10.3910.10">
    <property type="entry name" value="SP0561-like"/>
    <property type="match status" value="1"/>
</dbReference>